<keyword evidence="7" id="KW-0472">Membrane</keyword>
<evidence type="ECO:0000313" key="9">
    <source>
        <dbReference type="EMBL" id="MBF8188614.1"/>
    </source>
</evidence>
<dbReference type="PANTHER" id="PTHR43297">
    <property type="entry name" value="OLIGOPEPTIDE TRANSPORT ATP-BINDING PROTEIN APPD"/>
    <property type="match status" value="1"/>
</dbReference>
<evidence type="ECO:0000256" key="6">
    <source>
        <dbReference type="ARBA" id="ARBA00022840"/>
    </source>
</evidence>
<evidence type="ECO:0000259" key="8">
    <source>
        <dbReference type="PROSITE" id="PS50893"/>
    </source>
</evidence>
<dbReference type="PROSITE" id="PS00211">
    <property type="entry name" value="ABC_TRANSPORTER_1"/>
    <property type="match status" value="2"/>
</dbReference>
<proteinExistence type="inferred from homology"/>
<evidence type="ECO:0000256" key="1">
    <source>
        <dbReference type="ARBA" id="ARBA00004202"/>
    </source>
</evidence>
<dbReference type="GO" id="GO:0005524">
    <property type="term" value="F:ATP binding"/>
    <property type="evidence" value="ECO:0007669"/>
    <property type="project" value="UniProtKB-KW"/>
</dbReference>
<keyword evidence="4" id="KW-1003">Cell membrane</keyword>
<reference evidence="9" key="1">
    <citation type="submission" date="2020-11" db="EMBL/GenBank/DDBJ databases">
        <title>Whole-genome analyses of Nonomuraea sp. K274.</title>
        <authorList>
            <person name="Veyisoglu A."/>
        </authorList>
    </citation>
    <scope>NUCLEOTIDE SEQUENCE</scope>
    <source>
        <strain evidence="9">K274</strain>
    </source>
</reference>
<dbReference type="NCBIfam" id="TIGR01727">
    <property type="entry name" value="oligo_HPY"/>
    <property type="match status" value="2"/>
</dbReference>
<dbReference type="InterPro" id="IPR003439">
    <property type="entry name" value="ABC_transporter-like_ATP-bd"/>
</dbReference>
<feature type="domain" description="ABC transporter" evidence="8">
    <location>
        <begin position="366"/>
        <end position="607"/>
    </location>
</feature>
<dbReference type="EMBL" id="JADOGI010000071">
    <property type="protein sequence ID" value="MBF8188614.1"/>
    <property type="molecule type" value="Genomic_DNA"/>
</dbReference>
<feature type="domain" description="ABC transporter" evidence="8">
    <location>
        <begin position="12"/>
        <end position="262"/>
    </location>
</feature>
<keyword evidence="3" id="KW-0813">Transport</keyword>
<dbReference type="Pfam" id="PF00005">
    <property type="entry name" value="ABC_tran"/>
    <property type="match status" value="2"/>
</dbReference>
<dbReference type="GO" id="GO:0005886">
    <property type="term" value="C:plasma membrane"/>
    <property type="evidence" value="ECO:0007669"/>
    <property type="project" value="UniProtKB-SubCell"/>
</dbReference>
<organism evidence="9 10">
    <name type="scientific">Nonomuraea cypriaca</name>
    <dbReference type="NCBI Taxonomy" id="1187855"/>
    <lineage>
        <taxon>Bacteria</taxon>
        <taxon>Bacillati</taxon>
        <taxon>Actinomycetota</taxon>
        <taxon>Actinomycetes</taxon>
        <taxon>Streptosporangiales</taxon>
        <taxon>Streptosporangiaceae</taxon>
        <taxon>Nonomuraea</taxon>
    </lineage>
</organism>
<gene>
    <name evidence="9" type="ORF">ITP53_23375</name>
</gene>
<dbReference type="GO" id="GO:0016887">
    <property type="term" value="F:ATP hydrolysis activity"/>
    <property type="evidence" value="ECO:0007669"/>
    <property type="project" value="InterPro"/>
</dbReference>
<evidence type="ECO:0000256" key="3">
    <source>
        <dbReference type="ARBA" id="ARBA00022448"/>
    </source>
</evidence>
<dbReference type="InterPro" id="IPR027417">
    <property type="entry name" value="P-loop_NTPase"/>
</dbReference>
<dbReference type="SMART" id="SM00382">
    <property type="entry name" value="AAA"/>
    <property type="match status" value="2"/>
</dbReference>
<protein>
    <submittedName>
        <fullName evidence="9">ABC transporter ATP-binding protein</fullName>
    </submittedName>
</protein>
<dbReference type="NCBIfam" id="NF007739">
    <property type="entry name" value="PRK10419.1"/>
    <property type="match status" value="2"/>
</dbReference>
<dbReference type="InterPro" id="IPR003593">
    <property type="entry name" value="AAA+_ATPase"/>
</dbReference>
<dbReference type="PANTHER" id="PTHR43297:SF2">
    <property type="entry name" value="DIPEPTIDE TRANSPORT ATP-BINDING PROTEIN DPPD"/>
    <property type="match status" value="1"/>
</dbReference>
<dbReference type="SUPFAM" id="SSF52540">
    <property type="entry name" value="P-loop containing nucleoside triphosphate hydrolases"/>
    <property type="match status" value="2"/>
</dbReference>
<name>A0A931EYB8_9ACTN</name>
<comment type="caution">
    <text evidence="9">The sequence shown here is derived from an EMBL/GenBank/DDBJ whole genome shotgun (WGS) entry which is preliminary data.</text>
</comment>
<comment type="subcellular location">
    <subcellularLocation>
        <location evidence="1">Cell membrane</location>
        <topology evidence="1">Peripheral membrane protein</topology>
    </subcellularLocation>
</comment>
<dbReference type="Pfam" id="PF08352">
    <property type="entry name" value="oligo_HPY"/>
    <property type="match status" value="2"/>
</dbReference>
<dbReference type="FunFam" id="3.40.50.300:FF:000016">
    <property type="entry name" value="Oligopeptide ABC transporter ATP-binding component"/>
    <property type="match status" value="2"/>
</dbReference>
<accession>A0A931EYB8</accession>
<dbReference type="InterPro" id="IPR017871">
    <property type="entry name" value="ABC_transporter-like_CS"/>
</dbReference>
<keyword evidence="5" id="KW-0547">Nucleotide-binding</keyword>
<dbReference type="AlphaFoldDB" id="A0A931EYB8"/>
<dbReference type="GO" id="GO:0015833">
    <property type="term" value="P:peptide transport"/>
    <property type="evidence" value="ECO:0007669"/>
    <property type="project" value="InterPro"/>
</dbReference>
<dbReference type="InterPro" id="IPR050388">
    <property type="entry name" value="ABC_Ni/Peptide_Import"/>
</dbReference>
<sequence length="678" mass="73126">MRWEETGLAALLEIEDLHTHIHRRDDSVHAVDGVSLSVGRGETLGIVGESGCGKTMTALSVMGLLPPGGEITAGRITFDGQELTGLGERELAGLRADRIAMVFQDPLSSLNPSMTVGHQIAETFWLHRDVSWARARERAAEMLDLVGIPGARGRAGDYPHQFSGGMRQRVMIAMALACEPDLLIADEPTTALDVTTQREILELFDELRDRFHMAMILVTHDLGVIAGRADRVAVMYAGRLVESATTAELFARPRHRYTEALFKAVPDGGRRADGPLENIPGLPPDLARSLTGCRFAARCRHVQDDCTAGEVGLVEAGAGHLMACLHPAPAEGAALQVRDRAEAPPAVPEPAAPAPATPALAAEALVKDFTVGGAWQRRKVSAVAGVSLEIGERETFGLVGESGSGKSTLGRLLVALDKPTSGSVVAGGTDLFSMPARDLRLRRRDLQLVYQDSAAALDPRMRAGSLLAEPLRIQRIGDRGSRMDRVARLLDDVGLPRNAAERYPHEFSGGQRQRLALARALALEPKIIVADEPVSALDVSVQAQILNLMSDLQAEHHLTYVFISHDLAVVRYLADRIGVMYLGKLVEVGDRDEVYQRPLHPYTRQLVEAAPKPDPATERGKRVVIEAGDPPSATEPPSGCRFRLRCPLAQDVCAEVEPQLQPAAPRGGSVACHFPLVD</sequence>
<dbReference type="InterPro" id="IPR013563">
    <property type="entry name" value="Oligopep_ABC_C"/>
</dbReference>
<evidence type="ECO:0000256" key="4">
    <source>
        <dbReference type="ARBA" id="ARBA00022475"/>
    </source>
</evidence>
<dbReference type="Proteomes" id="UP000605361">
    <property type="component" value="Unassembled WGS sequence"/>
</dbReference>
<keyword evidence="10" id="KW-1185">Reference proteome</keyword>
<dbReference type="Gene3D" id="3.40.50.300">
    <property type="entry name" value="P-loop containing nucleotide triphosphate hydrolases"/>
    <property type="match status" value="2"/>
</dbReference>
<evidence type="ECO:0000256" key="7">
    <source>
        <dbReference type="ARBA" id="ARBA00023136"/>
    </source>
</evidence>
<evidence type="ECO:0000313" key="10">
    <source>
        <dbReference type="Proteomes" id="UP000605361"/>
    </source>
</evidence>
<evidence type="ECO:0000256" key="2">
    <source>
        <dbReference type="ARBA" id="ARBA00005417"/>
    </source>
</evidence>
<comment type="similarity">
    <text evidence="2">Belongs to the ABC transporter superfamily.</text>
</comment>
<dbReference type="PROSITE" id="PS50893">
    <property type="entry name" value="ABC_TRANSPORTER_2"/>
    <property type="match status" value="2"/>
</dbReference>
<keyword evidence="6 9" id="KW-0067">ATP-binding</keyword>
<dbReference type="CDD" id="cd03257">
    <property type="entry name" value="ABC_NikE_OppD_transporters"/>
    <property type="match status" value="2"/>
</dbReference>
<dbReference type="NCBIfam" id="NF008453">
    <property type="entry name" value="PRK11308.1"/>
    <property type="match status" value="2"/>
</dbReference>
<evidence type="ECO:0000256" key="5">
    <source>
        <dbReference type="ARBA" id="ARBA00022741"/>
    </source>
</evidence>